<gene>
    <name evidence="3" type="ORF">KYE46_13745</name>
</gene>
<keyword evidence="1" id="KW-0472">Membrane</keyword>
<keyword evidence="4" id="KW-1185">Reference proteome</keyword>
<dbReference type="PIRSF" id="PIRSF028440">
    <property type="entry name" value="UCP_LAB_N"/>
    <property type="match status" value="1"/>
</dbReference>
<dbReference type="GO" id="GO:0009245">
    <property type="term" value="P:lipid A biosynthetic process"/>
    <property type="evidence" value="ECO:0007669"/>
    <property type="project" value="InterPro"/>
</dbReference>
<dbReference type="GO" id="GO:0008915">
    <property type="term" value="F:lipid-A-disaccharide synthase activity"/>
    <property type="evidence" value="ECO:0007669"/>
    <property type="project" value="InterPro"/>
</dbReference>
<dbReference type="AlphaFoldDB" id="A0A8F6TW38"/>
<dbReference type="KEGG" id="gce:KYE46_13745"/>
<dbReference type="RefSeq" id="WP_219001237.1">
    <property type="nucleotide sequence ID" value="NZ_CP079194.1"/>
</dbReference>
<evidence type="ECO:0000313" key="4">
    <source>
        <dbReference type="Proteomes" id="UP000825009"/>
    </source>
</evidence>
<keyword evidence="1" id="KW-1133">Transmembrane helix</keyword>
<proteinExistence type="predicted"/>
<feature type="domain" description="Lipid A biosynthesis N-terminal" evidence="2">
    <location>
        <begin position="22"/>
        <end position="93"/>
    </location>
</feature>
<sequence length="105" mass="12249">MENWIFDLFNIDTWLEFWWVTLGFLAQAVFASRFIVQWIASEREGRSYVPVSFWYLSMFGGVLMLAYAVYRQDPVFILGQATGVIVYARNIVLIRRADRADNPTA</sequence>
<dbReference type="SMART" id="SM01259">
    <property type="entry name" value="LAB_N"/>
    <property type="match status" value="1"/>
</dbReference>
<dbReference type="GO" id="GO:0016020">
    <property type="term" value="C:membrane"/>
    <property type="evidence" value="ECO:0007669"/>
    <property type="project" value="GOC"/>
</dbReference>
<feature type="transmembrane region" description="Helical" evidence="1">
    <location>
        <begin position="48"/>
        <end position="69"/>
    </location>
</feature>
<dbReference type="InterPro" id="IPR014546">
    <property type="entry name" value="UCP028440_lipidA_biosyn"/>
</dbReference>
<dbReference type="InterPro" id="IPR011499">
    <property type="entry name" value="Lipid_A_biosynth_N"/>
</dbReference>
<evidence type="ECO:0000313" key="3">
    <source>
        <dbReference type="EMBL" id="QXT38984.1"/>
    </source>
</evidence>
<protein>
    <submittedName>
        <fullName evidence="3">Lipid-A-disaccharide synthase N-terminal domain-containing protein</fullName>
    </submittedName>
</protein>
<evidence type="ECO:0000259" key="2">
    <source>
        <dbReference type="SMART" id="SM01259"/>
    </source>
</evidence>
<name>A0A8F6TW38_9RHOB</name>
<dbReference type="EMBL" id="CP079194">
    <property type="protein sequence ID" value="QXT38984.1"/>
    <property type="molecule type" value="Genomic_DNA"/>
</dbReference>
<evidence type="ECO:0000256" key="1">
    <source>
        <dbReference type="SAM" id="Phobius"/>
    </source>
</evidence>
<feature type="transmembrane region" description="Helical" evidence="1">
    <location>
        <begin position="75"/>
        <end position="94"/>
    </location>
</feature>
<feature type="transmembrane region" description="Helical" evidence="1">
    <location>
        <begin position="17"/>
        <end position="36"/>
    </location>
</feature>
<reference evidence="3 4" key="1">
    <citation type="submission" date="2021-07" db="EMBL/GenBank/DDBJ databases">
        <title>A novel Jannaschia species isolated from marine dinoflagellate Ceratoperidinium margalefii.</title>
        <authorList>
            <person name="Jiang Y."/>
            <person name="Li Z."/>
        </authorList>
    </citation>
    <scope>NUCLEOTIDE SEQUENCE [LARGE SCALE GENOMIC DNA]</scope>
    <source>
        <strain evidence="3 4">J12C1-MA-4</strain>
    </source>
</reference>
<keyword evidence="1" id="KW-0812">Transmembrane</keyword>
<dbReference type="Pfam" id="PF07578">
    <property type="entry name" value="LAB_N"/>
    <property type="match status" value="1"/>
</dbReference>
<dbReference type="Proteomes" id="UP000825009">
    <property type="component" value="Chromosome"/>
</dbReference>
<accession>A0A8F6TW38</accession>
<organism evidence="3 4">
    <name type="scientific">Gymnodinialimonas ceratoperidinii</name>
    <dbReference type="NCBI Taxonomy" id="2856823"/>
    <lineage>
        <taxon>Bacteria</taxon>
        <taxon>Pseudomonadati</taxon>
        <taxon>Pseudomonadota</taxon>
        <taxon>Alphaproteobacteria</taxon>
        <taxon>Rhodobacterales</taxon>
        <taxon>Paracoccaceae</taxon>
        <taxon>Gymnodinialimonas</taxon>
    </lineage>
</organism>